<evidence type="ECO:0000256" key="1">
    <source>
        <dbReference type="SAM" id="MobiDB-lite"/>
    </source>
</evidence>
<dbReference type="EMBL" id="MU006572">
    <property type="protein sequence ID" value="KAF2747651.1"/>
    <property type="molecule type" value="Genomic_DNA"/>
</dbReference>
<name>A0A6A6VEQ7_9PLEO</name>
<feature type="region of interest" description="Disordered" evidence="1">
    <location>
        <begin position="38"/>
        <end position="72"/>
    </location>
</feature>
<evidence type="ECO:0000313" key="2">
    <source>
        <dbReference type="EMBL" id="KAF2747651.1"/>
    </source>
</evidence>
<protein>
    <submittedName>
        <fullName evidence="2">Uncharacterized protein</fullName>
    </submittedName>
</protein>
<evidence type="ECO:0000313" key="3">
    <source>
        <dbReference type="Proteomes" id="UP000799440"/>
    </source>
</evidence>
<gene>
    <name evidence="2" type="ORF">M011DRAFT_486483</name>
</gene>
<reference evidence="2" key="1">
    <citation type="journal article" date="2020" name="Stud. Mycol.">
        <title>101 Dothideomycetes genomes: a test case for predicting lifestyles and emergence of pathogens.</title>
        <authorList>
            <person name="Haridas S."/>
            <person name="Albert R."/>
            <person name="Binder M."/>
            <person name="Bloem J."/>
            <person name="Labutti K."/>
            <person name="Salamov A."/>
            <person name="Andreopoulos B."/>
            <person name="Baker S."/>
            <person name="Barry K."/>
            <person name="Bills G."/>
            <person name="Bluhm B."/>
            <person name="Cannon C."/>
            <person name="Castanera R."/>
            <person name="Culley D."/>
            <person name="Daum C."/>
            <person name="Ezra D."/>
            <person name="Gonzalez J."/>
            <person name="Henrissat B."/>
            <person name="Kuo A."/>
            <person name="Liang C."/>
            <person name="Lipzen A."/>
            <person name="Lutzoni F."/>
            <person name="Magnuson J."/>
            <person name="Mondo S."/>
            <person name="Nolan M."/>
            <person name="Ohm R."/>
            <person name="Pangilinan J."/>
            <person name="Park H.-J."/>
            <person name="Ramirez L."/>
            <person name="Alfaro M."/>
            <person name="Sun H."/>
            <person name="Tritt A."/>
            <person name="Yoshinaga Y."/>
            <person name="Zwiers L.-H."/>
            <person name="Turgeon B."/>
            <person name="Goodwin S."/>
            <person name="Spatafora J."/>
            <person name="Crous P."/>
            <person name="Grigoriev I."/>
        </authorList>
    </citation>
    <scope>NUCLEOTIDE SEQUENCE</scope>
    <source>
        <strain evidence="2">CBS 119925</strain>
    </source>
</reference>
<organism evidence="2 3">
    <name type="scientific">Sporormia fimetaria CBS 119925</name>
    <dbReference type="NCBI Taxonomy" id="1340428"/>
    <lineage>
        <taxon>Eukaryota</taxon>
        <taxon>Fungi</taxon>
        <taxon>Dikarya</taxon>
        <taxon>Ascomycota</taxon>
        <taxon>Pezizomycotina</taxon>
        <taxon>Dothideomycetes</taxon>
        <taxon>Pleosporomycetidae</taxon>
        <taxon>Pleosporales</taxon>
        <taxon>Sporormiaceae</taxon>
        <taxon>Sporormia</taxon>
    </lineage>
</organism>
<accession>A0A6A6VEQ7</accession>
<proteinExistence type="predicted"/>
<keyword evidence="3" id="KW-1185">Reference proteome</keyword>
<dbReference type="Proteomes" id="UP000799440">
    <property type="component" value="Unassembled WGS sequence"/>
</dbReference>
<feature type="region of interest" description="Disordered" evidence="1">
    <location>
        <begin position="1"/>
        <end position="24"/>
    </location>
</feature>
<dbReference type="AlphaFoldDB" id="A0A6A6VEQ7"/>
<sequence>MRDIFTTASYDTGPDSGSRDISYPQLPNVSRALFPADGVERREQQPNEVDLGVYHTKHVRPPRSPLSSGSDLGDLAHLLAREDNHDTAEHRVPLQPFED</sequence>
<feature type="compositionally biased region" description="Polar residues" evidence="1">
    <location>
        <begin position="1"/>
        <end position="10"/>
    </location>
</feature>